<evidence type="ECO:0000256" key="2">
    <source>
        <dbReference type="ARBA" id="ARBA00022771"/>
    </source>
</evidence>
<feature type="region of interest" description="Disordered" evidence="5">
    <location>
        <begin position="33"/>
        <end position="54"/>
    </location>
</feature>
<dbReference type="PANTHER" id="PTHR33823">
    <property type="entry name" value="RNA POLYMERASE-BINDING TRANSCRIPTION FACTOR DKSA-RELATED"/>
    <property type="match status" value="1"/>
</dbReference>
<comment type="caution">
    <text evidence="7">The sequence shown here is derived from an EMBL/GenBank/DDBJ whole genome shotgun (WGS) entry which is preliminary data.</text>
</comment>
<evidence type="ECO:0000256" key="5">
    <source>
        <dbReference type="SAM" id="MobiDB-lite"/>
    </source>
</evidence>
<evidence type="ECO:0000256" key="1">
    <source>
        <dbReference type="ARBA" id="ARBA00022723"/>
    </source>
</evidence>
<dbReference type="PROSITE" id="PS51128">
    <property type="entry name" value="ZF_DKSA_2"/>
    <property type="match status" value="1"/>
</dbReference>
<keyword evidence="1" id="KW-0479">Metal-binding</keyword>
<dbReference type="Pfam" id="PF01258">
    <property type="entry name" value="zf-dskA_traR"/>
    <property type="match status" value="1"/>
</dbReference>
<reference evidence="7 8" key="1">
    <citation type="journal article" date="2016" name="Nat. Commun.">
        <title>Thousands of microbial genomes shed light on interconnected biogeochemical processes in an aquifer system.</title>
        <authorList>
            <person name="Anantharaman K."/>
            <person name="Brown C.T."/>
            <person name="Hug L.A."/>
            <person name="Sharon I."/>
            <person name="Castelle C.J."/>
            <person name="Probst A.J."/>
            <person name="Thomas B.C."/>
            <person name="Singh A."/>
            <person name="Wilkins M.J."/>
            <person name="Karaoz U."/>
            <person name="Brodie E.L."/>
            <person name="Williams K.H."/>
            <person name="Hubbard S.S."/>
            <person name="Banfield J.F."/>
        </authorList>
    </citation>
    <scope>NUCLEOTIDE SEQUENCE [LARGE SCALE GENOMIC DNA]</scope>
</reference>
<dbReference type="SUPFAM" id="SSF57716">
    <property type="entry name" value="Glucocorticoid receptor-like (DNA-binding domain)"/>
    <property type="match status" value="1"/>
</dbReference>
<dbReference type="EMBL" id="MHJA01000023">
    <property type="protein sequence ID" value="OGY60775.1"/>
    <property type="molecule type" value="Genomic_DNA"/>
</dbReference>
<evidence type="ECO:0000256" key="3">
    <source>
        <dbReference type="ARBA" id="ARBA00022833"/>
    </source>
</evidence>
<evidence type="ECO:0000256" key="4">
    <source>
        <dbReference type="PROSITE-ProRule" id="PRU00510"/>
    </source>
</evidence>
<accession>A0A1G1Z811</accession>
<dbReference type="InterPro" id="IPR000962">
    <property type="entry name" value="Znf_DskA_TraR"/>
</dbReference>
<dbReference type="GO" id="GO:0008270">
    <property type="term" value="F:zinc ion binding"/>
    <property type="evidence" value="ECO:0007669"/>
    <property type="project" value="UniProtKB-KW"/>
</dbReference>
<dbReference type="SUPFAM" id="SSF109635">
    <property type="entry name" value="DnaK suppressor protein DksA, alpha-hairpin domain"/>
    <property type="match status" value="1"/>
</dbReference>
<keyword evidence="3" id="KW-0862">Zinc</keyword>
<dbReference type="STRING" id="1797692.A3I33_02345"/>
<feature type="domain" description="Zinc finger DksA/TraR C4-type" evidence="6">
    <location>
        <begin position="76"/>
        <end position="106"/>
    </location>
</feature>
<dbReference type="AlphaFoldDB" id="A0A1G1Z811"/>
<feature type="compositionally biased region" description="Acidic residues" evidence="5">
    <location>
        <begin position="33"/>
        <end position="48"/>
    </location>
</feature>
<feature type="zinc finger region" description="dksA C4-type" evidence="4">
    <location>
        <begin position="81"/>
        <end position="105"/>
    </location>
</feature>
<organism evidence="7 8">
    <name type="scientific">Candidatus Colwellbacteria bacterium RIFCSPLOWO2_02_FULL_45_11</name>
    <dbReference type="NCBI Taxonomy" id="1797692"/>
    <lineage>
        <taxon>Bacteria</taxon>
        <taxon>Candidatus Colwelliibacteriota</taxon>
    </lineage>
</organism>
<dbReference type="PANTHER" id="PTHR33823:SF4">
    <property type="entry name" value="GENERAL STRESS PROTEIN 16O"/>
    <property type="match status" value="1"/>
</dbReference>
<sequence>MTDQDKEKLKSLLLKERVDLEKRLLELTDVDFGSDIDSGEQESDETEELSSNIPVSNSFRDRLSDIDEALEKMEAGTYGICENCGSEISMDLLQVNPESRLCKNCKANG</sequence>
<evidence type="ECO:0000313" key="8">
    <source>
        <dbReference type="Proteomes" id="UP000176544"/>
    </source>
</evidence>
<dbReference type="Gene3D" id="1.20.120.910">
    <property type="entry name" value="DksA, coiled-coil domain"/>
    <property type="match status" value="1"/>
</dbReference>
<gene>
    <name evidence="7" type="ORF">A3I33_02345</name>
</gene>
<keyword evidence="2" id="KW-0863">Zinc-finger</keyword>
<evidence type="ECO:0000313" key="7">
    <source>
        <dbReference type="EMBL" id="OGY60775.1"/>
    </source>
</evidence>
<dbReference type="InterPro" id="IPR037187">
    <property type="entry name" value="DnaK_N"/>
</dbReference>
<evidence type="ECO:0000259" key="6">
    <source>
        <dbReference type="Pfam" id="PF01258"/>
    </source>
</evidence>
<dbReference type="Proteomes" id="UP000176544">
    <property type="component" value="Unassembled WGS sequence"/>
</dbReference>
<proteinExistence type="predicted"/>
<name>A0A1G1Z811_9BACT</name>
<protein>
    <recommendedName>
        <fullName evidence="6">Zinc finger DksA/TraR C4-type domain-containing protein</fullName>
    </recommendedName>
</protein>